<organism evidence="8 9">
    <name type="scientific">Cystobacter ferrugineus</name>
    <dbReference type="NCBI Taxonomy" id="83449"/>
    <lineage>
        <taxon>Bacteria</taxon>
        <taxon>Pseudomonadati</taxon>
        <taxon>Myxococcota</taxon>
        <taxon>Myxococcia</taxon>
        <taxon>Myxococcales</taxon>
        <taxon>Cystobacterineae</taxon>
        <taxon>Archangiaceae</taxon>
        <taxon>Cystobacter</taxon>
    </lineage>
</organism>
<dbReference type="EC" id="4.6.1.13" evidence="2"/>
<dbReference type="GO" id="GO:0004436">
    <property type="term" value="F:phosphatidylinositol diacylglycerol-lyase activity"/>
    <property type="evidence" value="ECO:0007669"/>
    <property type="project" value="UniProtKB-EC"/>
</dbReference>
<reference evidence="8 9" key="2">
    <citation type="submission" date="2016-12" db="EMBL/GenBank/DDBJ databases">
        <title>Draft Genome Sequence of Cystobacter ferrugineus Strain Cbfe23.</title>
        <authorList>
            <person name="Akbar S."/>
            <person name="Dowd S.E."/>
            <person name="Stevens D.C."/>
        </authorList>
    </citation>
    <scope>NUCLEOTIDE SEQUENCE [LARGE SCALE GENOMIC DNA]</scope>
    <source>
        <strain evidence="8 9">Cbfe23</strain>
    </source>
</reference>
<feature type="domain" description="Phosphatidylinositol-specific phospholipase C X" evidence="7">
    <location>
        <begin position="54"/>
        <end position="201"/>
    </location>
</feature>
<evidence type="ECO:0000256" key="2">
    <source>
        <dbReference type="ARBA" id="ARBA00012581"/>
    </source>
</evidence>
<evidence type="ECO:0000259" key="7">
    <source>
        <dbReference type="SMART" id="SM00148"/>
    </source>
</evidence>
<dbReference type="CDD" id="cd08586">
    <property type="entry name" value="PI-PLCc_BcPLC_like"/>
    <property type="match status" value="1"/>
</dbReference>
<evidence type="ECO:0000256" key="4">
    <source>
        <dbReference type="ARBA" id="ARBA00030474"/>
    </source>
</evidence>
<dbReference type="SUPFAM" id="SSF49695">
    <property type="entry name" value="gamma-Crystallin-like"/>
    <property type="match status" value="1"/>
</dbReference>
<dbReference type="RefSeq" id="WP_071898714.1">
    <property type="nucleotide sequence ID" value="NZ_MPIN01000003.1"/>
</dbReference>
<reference evidence="9" key="1">
    <citation type="submission" date="2016-11" db="EMBL/GenBank/DDBJ databases">
        <authorList>
            <person name="Shukria A."/>
            <person name="Stevens D.C."/>
        </authorList>
    </citation>
    <scope>NUCLEOTIDE SEQUENCE [LARGE SCALE GENOMIC DNA]</scope>
    <source>
        <strain evidence="9">Cbfe23</strain>
    </source>
</reference>
<dbReference type="GO" id="GO:0008081">
    <property type="term" value="F:phosphoric diester hydrolase activity"/>
    <property type="evidence" value="ECO:0007669"/>
    <property type="project" value="InterPro"/>
</dbReference>
<protein>
    <recommendedName>
        <fullName evidence="3">1-phosphatidylinositol phosphodiesterase</fullName>
        <ecNumber evidence="2">4.6.1.13</ecNumber>
    </recommendedName>
    <alternativeName>
        <fullName evidence="4">Phosphatidylinositol diacylglycerol-lyase</fullName>
    </alternativeName>
    <alternativeName>
        <fullName evidence="5">Phosphatidylinositol-specific phospholipase C</fullName>
    </alternativeName>
</protein>
<dbReference type="AlphaFoldDB" id="A0A1L9BCT8"/>
<dbReference type="Gene3D" id="3.20.20.190">
    <property type="entry name" value="Phosphatidylinositol (PI) phosphodiesterase"/>
    <property type="match status" value="1"/>
</dbReference>
<comment type="catalytic activity">
    <reaction evidence="1">
        <text>a 1,2-diacyl-sn-glycero-3-phospho-(1D-myo-inositol) = 1D-myo-inositol 1,2-cyclic phosphate + a 1,2-diacyl-sn-glycerol</text>
        <dbReference type="Rhea" id="RHEA:17093"/>
        <dbReference type="ChEBI" id="CHEBI:17815"/>
        <dbReference type="ChEBI" id="CHEBI:57880"/>
        <dbReference type="ChEBI" id="CHEBI:58484"/>
        <dbReference type="EC" id="4.6.1.13"/>
    </reaction>
</comment>
<dbReference type="PROSITE" id="PS50007">
    <property type="entry name" value="PIPLC_X_DOMAIN"/>
    <property type="match status" value="1"/>
</dbReference>
<comment type="caution">
    <text evidence="8">The sequence shown here is derived from an EMBL/GenBank/DDBJ whole genome shotgun (WGS) entry which is preliminary data.</text>
</comment>
<proteinExistence type="predicted"/>
<dbReference type="PANTHER" id="PTHR13593:SF113">
    <property type="entry name" value="SI:DKEY-266F7.9"/>
    <property type="match status" value="1"/>
</dbReference>
<name>A0A1L9BCT8_9BACT</name>
<evidence type="ECO:0000256" key="3">
    <source>
        <dbReference type="ARBA" id="ARBA00019758"/>
    </source>
</evidence>
<evidence type="ECO:0000256" key="5">
    <source>
        <dbReference type="ARBA" id="ARBA00030782"/>
    </source>
</evidence>
<keyword evidence="6" id="KW-0732">Signal</keyword>
<dbReference type="GO" id="GO:0006629">
    <property type="term" value="P:lipid metabolic process"/>
    <property type="evidence" value="ECO:0007669"/>
    <property type="project" value="InterPro"/>
</dbReference>
<accession>A0A1L9BCT8</accession>
<dbReference type="InterPro" id="IPR011024">
    <property type="entry name" value="G_crystallin-like"/>
</dbReference>
<feature type="signal peptide" evidence="6">
    <location>
        <begin position="1"/>
        <end position="29"/>
    </location>
</feature>
<dbReference type="Pfam" id="PF00388">
    <property type="entry name" value="PI-PLC-X"/>
    <property type="match status" value="1"/>
</dbReference>
<gene>
    <name evidence="8" type="ORF">BON30_13530</name>
</gene>
<sequence>MPLHRVPRIQNLVLSFLLALLLPAPFAAAHGRYFNDSGSVPTSHPNWMRWIPSSTSIAALSLPGTHDTMANETEWYVTAIERAWILTQGLELRPQLDAGVRALDIRARHIGNGFTIHHGAYHLMANFDGVLSTAVQFLRDNPTETILMRVKKEHTEENTTRPFAATFEWYRDQPAYSPYIWRGTHIPTLGEVRGKIVILDDFDGGDHGIGWGSLNKQDAWEETNTDTKWNLVRAHLDAASTGNPNTLYINFLSAAGIGGTPSAIAGSVNEDALHYLMGTGVQRTGVLMMDFPGAGLIDAIIAHNFRLASSAAAIGGDFATVFNNVAYGFHSEGDDEARDRLLEARTFLNHTLPGMSWHVIVSGTSGSDNWGYTVQHHGLYQKSDWINGYSHVAFNTLTSDSAVSASLLQSYVDGQLGGLSGSAENRAVQLAERVRARFPFQSWSVLVKRAPGGFDNWAYEPWGAHYMRWQGDYAYAVWGYAPQQGVYLYEHSGYLGDIRHLTGSVSELRSQGFNDLTSSVRIIGNYRANLWENDNGSGAGLYVPQSRDDLPAVGWNDRASSVEIWRY</sequence>
<evidence type="ECO:0000313" key="8">
    <source>
        <dbReference type="EMBL" id="OJH40080.1"/>
    </source>
</evidence>
<dbReference type="STRING" id="83449.BON30_13530"/>
<evidence type="ECO:0000256" key="1">
    <source>
        <dbReference type="ARBA" id="ARBA00001316"/>
    </source>
</evidence>
<dbReference type="InterPro" id="IPR017946">
    <property type="entry name" value="PLC-like_Pdiesterase_TIM-brl"/>
</dbReference>
<dbReference type="InterPro" id="IPR051057">
    <property type="entry name" value="PI-PLC_domain"/>
</dbReference>
<evidence type="ECO:0000313" key="9">
    <source>
        <dbReference type="Proteomes" id="UP000182229"/>
    </source>
</evidence>
<dbReference type="SMART" id="SM00148">
    <property type="entry name" value="PLCXc"/>
    <property type="match status" value="1"/>
</dbReference>
<dbReference type="EMBL" id="MPIN01000003">
    <property type="protein sequence ID" value="OJH40080.1"/>
    <property type="molecule type" value="Genomic_DNA"/>
</dbReference>
<dbReference type="PANTHER" id="PTHR13593">
    <property type="match status" value="1"/>
</dbReference>
<feature type="chain" id="PRO_5012363454" description="1-phosphatidylinositol phosphodiesterase" evidence="6">
    <location>
        <begin position="30"/>
        <end position="567"/>
    </location>
</feature>
<keyword evidence="9" id="KW-1185">Reference proteome</keyword>
<dbReference type="InterPro" id="IPR000909">
    <property type="entry name" value="PLipase_C_PInositol-sp_X_dom"/>
</dbReference>
<dbReference type="Gene3D" id="2.60.20.10">
    <property type="entry name" value="Crystallins"/>
    <property type="match status" value="1"/>
</dbReference>
<dbReference type="Proteomes" id="UP000182229">
    <property type="component" value="Unassembled WGS sequence"/>
</dbReference>
<evidence type="ECO:0000256" key="6">
    <source>
        <dbReference type="SAM" id="SignalP"/>
    </source>
</evidence>
<dbReference type="SUPFAM" id="SSF51695">
    <property type="entry name" value="PLC-like phosphodiesterases"/>
    <property type="match status" value="1"/>
</dbReference>